<dbReference type="PROSITE" id="PS50041">
    <property type="entry name" value="C_TYPE_LECTIN_2"/>
    <property type="match status" value="1"/>
</dbReference>
<dbReference type="Gene3D" id="3.10.100.10">
    <property type="entry name" value="Mannose-Binding Protein A, subunit A"/>
    <property type="match status" value="1"/>
</dbReference>
<dbReference type="InterPro" id="IPR016186">
    <property type="entry name" value="C-type_lectin-like/link_sf"/>
</dbReference>
<reference evidence="3 4" key="1">
    <citation type="journal article" date="2011" name="Genome Biol. Evol.">
        <title>Integration of the genetic map and genome assembly of fugu facilitates insights into distinct features of genome evolution in teleosts and mammals.</title>
        <authorList>
            <person name="Kai W."/>
            <person name="Kikuchi K."/>
            <person name="Tohari S."/>
            <person name="Chew A.K."/>
            <person name="Tay A."/>
            <person name="Fujiwara A."/>
            <person name="Hosoya S."/>
            <person name="Suetake H."/>
            <person name="Naruse K."/>
            <person name="Brenner S."/>
            <person name="Suzuki Y."/>
            <person name="Venkatesh B."/>
        </authorList>
    </citation>
    <scope>NUCLEOTIDE SEQUENCE [LARGE SCALE GENOMIC DNA]</scope>
</reference>
<sequence length="149" mass="17210">MSYNSEALVLFIGLCFLPACFAGNYNLVKRKMKWTDAQSHCREEFSADLGSVHSEQDLSELRNIASSVTLEKIWLGLSLDVDSWSWSLEKDDFYVNKGAEFRMWKSNQPNNHGGQQNCARMNENGLWNDAFCLNPYTFVWTNLRMSKYS</sequence>
<dbReference type="Ensembl" id="ENSTRUT00000052210.2">
    <property type="protein sequence ID" value="ENSTRUP00000055117.2"/>
    <property type="gene ID" value="ENSTRUG00000025508.2"/>
</dbReference>
<dbReference type="SUPFAM" id="SSF56436">
    <property type="entry name" value="C-type lectin-like"/>
    <property type="match status" value="1"/>
</dbReference>
<name>A0A3B5KIB8_TAKRU</name>
<reference evidence="3" key="2">
    <citation type="submission" date="2025-08" db="UniProtKB">
        <authorList>
            <consortium name="Ensembl"/>
        </authorList>
    </citation>
    <scope>IDENTIFICATION</scope>
</reference>
<protein>
    <recommendedName>
        <fullName evidence="2">C-type lectin domain-containing protein</fullName>
    </recommendedName>
</protein>
<dbReference type="PANTHER" id="PTHR45784:SF3">
    <property type="entry name" value="C-TYPE LECTIN DOMAIN FAMILY 4 MEMBER K-LIKE-RELATED"/>
    <property type="match status" value="1"/>
</dbReference>
<keyword evidence="4" id="KW-1185">Reference proteome</keyword>
<evidence type="ECO:0000313" key="4">
    <source>
        <dbReference type="Proteomes" id="UP000005226"/>
    </source>
</evidence>
<dbReference type="InParanoid" id="A0A3B5KIB8"/>
<dbReference type="PANTHER" id="PTHR45784">
    <property type="entry name" value="C-TYPE LECTIN DOMAIN FAMILY 20 MEMBER A-RELATED"/>
    <property type="match status" value="1"/>
</dbReference>
<feature type="chain" id="PRO_5025381441" description="C-type lectin domain-containing protein" evidence="1">
    <location>
        <begin position="23"/>
        <end position="149"/>
    </location>
</feature>
<evidence type="ECO:0000313" key="3">
    <source>
        <dbReference type="Ensembl" id="ENSTRUP00000055117.2"/>
    </source>
</evidence>
<evidence type="ECO:0000256" key="1">
    <source>
        <dbReference type="SAM" id="SignalP"/>
    </source>
</evidence>
<reference evidence="3" key="3">
    <citation type="submission" date="2025-09" db="UniProtKB">
        <authorList>
            <consortium name="Ensembl"/>
        </authorList>
    </citation>
    <scope>IDENTIFICATION</scope>
</reference>
<feature type="domain" description="C-type lectin" evidence="2">
    <location>
        <begin position="25"/>
        <end position="139"/>
    </location>
</feature>
<dbReference type="SMART" id="SM00034">
    <property type="entry name" value="CLECT"/>
    <property type="match status" value="1"/>
</dbReference>
<keyword evidence="1" id="KW-0732">Signal</keyword>
<accession>A0A3B5KIB8</accession>
<dbReference type="InterPro" id="IPR016187">
    <property type="entry name" value="CTDL_fold"/>
</dbReference>
<feature type="signal peptide" evidence="1">
    <location>
        <begin position="1"/>
        <end position="22"/>
    </location>
</feature>
<evidence type="ECO:0000259" key="2">
    <source>
        <dbReference type="PROSITE" id="PS50041"/>
    </source>
</evidence>
<dbReference type="GeneTree" id="ENSGT01090000260162"/>
<dbReference type="InterPro" id="IPR001304">
    <property type="entry name" value="C-type_lectin-like"/>
</dbReference>
<dbReference type="OMA" id="CARMNEN"/>
<dbReference type="Pfam" id="PF00059">
    <property type="entry name" value="Lectin_C"/>
    <property type="match status" value="1"/>
</dbReference>
<dbReference type="AlphaFoldDB" id="A0A3B5KIB8"/>
<proteinExistence type="predicted"/>
<dbReference type="Proteomes" id="UP000005226">
    <property type="component" value="Chromosome 5"/>
</dbReference>
<organism evidence="3 4">
    <name type="scientific">Takifugu rubripes</name>
    <name type="common">Japanese pufferfish</name>
    <name type="synonym">Fugu rubripes</name>
    <dbReference type="NCBI Taxonomy" id="31033"/>
    <lineage>
        <taxon>Eukaryota</taxon>
        <taxon>Metazoa</taxon>
        <taxon>Chordata</taxon>
        <taxon>Craniata</taxon>
        <taxon>Vertebrata</taxon>
        <taxon>Euteleostomi</taxon>
        <taxon>Actinopterygii</taxon>
        <taxon>Neopterygii</taxon>
        <taxon>Teleostei</taxon>
        <taxon>Neoteleostei</taxon>
        <taxon>Acanthomorphata</taxon>
        <taxon>Eupercaria</taxon>
        <taxon>Tetraodontiformes</taxon>
        <taxon>Tetradontoidea</taxon>
        <taxon>Tetraodontidae</taxon>
        <taxon>Takifugu</taxon>
    </lineage>
</organism>